<feature type="region of interest" description="Disordered" evidence="4">
    <location>
        <begin position="4223"/>
        <end position="4271"/>
    </location>
</feature>
<dbReference type="InterPro" id="IPR056748">
    <property type="entry name" value="VPS13-like_C"/>
</dbReference>
<feature type="compositionally biased region" description="Polar residues" evidence="4">
    <location>
        <begin position="4232"/>
        <end position="4255"/>
    </location>
</feature>
<dbReference type="PANTHER" id="PTHR45523:SF2">
    <property type="entry name" value="OS02G0470600 PROTEIN"/>
    <property type="match status" value="1"/>
</dbReference>
<evidence type="ECO:0000256" key="1">
    <source>
        <dbReference type="ARBA" id="ARBA00006545"/>
    </source>
</evidence>
<dbReference type="InterPro" id="IPR009291">
    <property type="entry name" value="Vps62"/>
</dbReference>
<keyword evidence="2" id="KW-0813">Transport</keyword>
<dbReference type="Proteomes" id="UP000594263">
    <property type="component" value="Unplaced"/>
</dbReference>
<dbReference type="SUPFAM" id="SSF49562">
    <property type="entry name" value="C2 domain (Calcium/lipid-binding domain, CaLB)"/>
    <property type="match status" value="1"/>
</dbReference>
<comment type="similarity">
    <text evidence="1">Belongs to the VPS13 family.</text>
</comment>
<keyword evidence="3" id="KW-0445">Lipid transport</keyword>
<feature type="domain" description="PH" evidence="5">
    <location>
        <begin position="833"/>
        <end position="943"/>
    </location>
</feature>
<dbReference type="Pfam" id="PF25037">
    <property type="entry name" value="VPS13_C"/>
    <property type="match status" value="1"/>
</dbReference>
<dbReference type="GO" id="GO:0006869">
    <property type="term" value="P:lipid transport"/>
    <property type="evidence" value="ECO:0007669"/>
    <property type="project" value="UniProtKB-KW"/>
</dbReference>
<accession>A0A7N0UXF0</accession>
<dbReference type="Pfam" id="PF25036">
    <property type="entry name" value="VPS13_VAB"/>
    <property type="match status" value="1"/>
</dbReference>
<dbReference type="SMART" id="SM00233">
    <property type="entry name" value="PH"/>
    <property type="match status" value="1"/>
</dbReference>
<dbReference type="Gramene" id="Kaladp0089s0115.1.v1.1">
    <property type="protein sequence ID" value="Kaladp0089s0115.1.v1.1"/>
    <property type="gene ID" value="Kaladp0089s0115.v1.1"/>
</dbReference>
<reference evidence="6" key="1">
    <citation type="submission" date="2021-01" db="UniProtKB">
        <authorList>
            <consortium name="EnsemblPlants"/>
        </authorList>
    </citation>
    <scope>IDENTIFICATION</scope>
</reference>
<dbReference type="OMA" id="ASFHAHN"/>
<dbReference type="PANTHER" id="PTHR45523">
    <property type="entry name" value="TETRATRICOPEPTIDE REPEAT (TPR)-CONTAINING PROTEIN-RELATED"/>
    <property type="match status" value="1"/>
</dbReference>
<evidence type="ECO:0000313" key="7">
    <source>
        <dbReference type="Proteomes" id="UP000594263"/>
    </source>
</evidence>
<evidence type="ECO:0000256" key="2">
    <source>
        <dbReference type="ARBA" id="ARBA00022448"/>
    </source>
</evidence>
<evidence type="ECO:0000256" key="4">
    <source>
        <dbReference type="SAM" id="MobiDB-lite"/>
    </source>
</evidence>
<organism evidence="6 7">
    <name type="scientific">Kalanchoe fedtschenkoi</name>
    <name type="common">Lavender scallops</name>
    <name type="synonym">South American air plant</name>
    <dbReference type="NCBI Taxonomy" id="63787"/>
    <lineage>
        <taxon>Eukaryota</taxon>
        <taxon>Viridiplantae</taxon>
        <taxon>Streptophyta</taxon>
        <taxon>Embryophyta</taxon>
        <taxon>Tracheophyta</taxon>
        <taxon>Spermatophyta</taxon>
        <taxon>Magnoliopsida</taxon>
        <taxon>eudicotyledons</taxon>
        <taxon>Gunneridae</taxon>
        <taxon>Pentapetalae</taxon>
        <taxon>Saxifragales</taxon>
        <taxon>Crassulaceae</taxon>
        <taxon>Kalanchoe</taxon>
    </lineage>
</organism>
<sequence length="4271" mass="476900">MFEAHVLHLLRRYLGEYVHGLSAEALRISVWKGDVVLRDLKLKAEALNSLKLPVTVKGGFVGTITLKVPWKSLGKEPVIVLIDRVFVLANPAPDGRTFKDEDKESLLEAKLLQIEEAESATLEATSRSKTGNAQSGNSWLGSLIATIIGNLKISITNVHIRYEDSLSNPGHPFSLGATLAKLAAVTMDELGNETFDTSGALDKLRKSLQLERLAFYHDSNSTEWDIDKRWEDLSPKEWVEIFEDGINEPVDGQSTSCIWSMNRNYVVSPINGSLKYHRLGKQERNDSEVPHEKASLVLTDVSLTVSELQYHDWIKLYECFSKYKIYVEISHLRPKTEVSQGPHLWWRYAAQASLELKKICYRLSWDQIKYMCQLRRRYIQLYANLLQQVANANTSELREIEKDLDSKVILLWRLLAHAKVETVKLKEAAEQRRNRNKSWFSFGRFNLEDDTVVGDSSENMQLTQGGFTKEEWLAINKLLSYQPDDDLNLHSGKDMQNGIQYLVAISIEQAAARIVNDHGTEILCGRFEQLHISTKLRHRSTDCDLSLRFYGLSSPEGSIAESVSSKEKENALTANFVYLPVGENVDWKLSAIISPCHVTLWMESYDRFMEFIKRSNAISPAIAMETATVIQMKFESVTRRAQEQFQMVLEEQSRFALDIDFDAPKVRIPIRTGASSQCDSYFLLDFGHFTLVTKECHASDPGHDLYSRFYISGRDIAALFSDCNSEYQNCTFIMPIHSAQSGISSSDSQNNFFPLIDRCGIAVIVDQIKAPHPIYPSTRVSVQVPNLGIHFSPARYYRIMELLNILYGTLDNVQPSVDTFDSEMAPWHPADLATSARILVWKGIGNSLATWQPCYLVLSGLYLYLLESEKSVSYQRCSSMAGRQIHEVPPSSVGSSVLCIAVSFRGMDIQKALESSSTWVIEFRDMDEKANWMKGLVQATYKASAPTSMNSLEGSSHSVQDVTHPEASAKKIADLVINGALVETKLFVYGKTDGFNSDAPDKDEETLILEVLAGGGKVHITRLEGDLTIKTKLHSLKIIDELQGCLSEHPHYLAYSVLKSDYIKESSISHEFHERVASPLHAEDDDMFTDALPDFTCLPDQVVCSPRVDDQLPGRTEYDSEFSILEAAEALIYENDSGKGKGSSGDIFYEAQGNNNNLDFVSFSFSTRSPSSLDYHGIDTQMSIRMSKLEFFCNRPTLVALIGFGLDLSSVNYGLSNAKVIADDGESGLNKDDKDEGGHAYIKGLLGYGKRRVVFNLYMDVDSVSVFLNKEDGSQLAMLVQESFLLDLKVYPSSLSIEGTLGNFKLRDLSFGIDHCWSWLCDIRNPGVDSLIKFTFNSYTAEDDDYEGYDYSLCGHLSAVRIVFLYRFVQEITAYFMELASPHTEEAIKLVDKVGGLEWLIQKSEIEGSSALKLDLFLDTPIIVVPRNSVSKKYIQLDLGQLRVRNKISWHGNHKEDPSAVHVDVLHAEILGINMSVGDGSFVGKPMIRGGDGLDIYVRRSLRDVFKKVPTFSLEVKVGQLHAVMSDKEYNIIIECSSTNLCEVPNLPASFRGSNSDSKDTMRLLADKVNLNSQIVLSRNVTIVGVEVKYALLELCNGIDEESPLAHIAMEGLWVSYRMTSLSETDLYVTIPKFSIVDIRPYTKPEMRLMLGSATDASKQVISGSFPPSLSRGSIMRTTSEASINLDAPISTMFLMDYRWRASSQSFVMRIQQPRVLVVLDFLLAVGEFFVPALGSITGREETADPKKDPISRHNCTILSEPVYKQIDDIVYFSPSKQLVVDAPDVDEYIYDGCGKTICLSDETDSKGTRSQVLQPIVIIGRGKRLQFVNVKIENGSLLRKHAYLSNGSSYSVSLEDGVDILLLDSPSADDKTNIEYMDESSETSITSPNLPSKVQSFTFEAQIVSPEFTFYDGTKSSLDDLMAGEKLLRAKTDLSFMYASKENDTWIRALLKDLIVESGSGLIVLDPVDFSGGYTSVKDKTSISLMSTDIFINLSLSVISLILNLQNQAAVALQFGNASPLALCTNFEQIWVSPKGPHNNLTFWRPKAPSNYVILGDCVTSRPIPPSQAVVAIGNMYGRVRRPLGFTLVGYFSDIQLTEGDEGHVNHDDQCSIWLPNPPPGYVSLGCVVHLGSEPPPNHIVYCLRSDLVASTNYLECMLNLTTNSKFPLGFSIWRCDNVLGSFYAHPSAECPPKPLCCDLSYMLLWYSSMHKKSASETTTTTDSITQDRAQNPNSSGWDILRSISKASNCYISTPNFERIWWDRGSDVRRPVSIWRPIPRPGYAVLGDCVTEGIEPPALGIIFRANSSEISAKPVQFTEVSRITGKGLDEVFFWYPSAPPGYASLGCVVTRTVEPPPADLFCCPRLDLVNPATILESPISKSSNSKSSQCWSIWKVDNQACTFLARPDMKKPSSRLAYTIGDSIKPKTRENITADLKLRCFSLTVLDSLCGMMTPVANATITNVKVATHGRMEAMNAVLVSSIAASTFNAQLEAWEPLIEPFDGIFKFETYDTGGEPLPGTGKRVRIAATSILNLNISAANLETFAETVVSWRRQMELEERAVKLIEQKADTHDRQKDDSTLSALDEDDFQTVIIENKLGCEIYLKKVEQNTDSIEVLNHGTCSSIWMSPPRFSDKVNTVDQYREARHYVAVQISDAKDLPIVDDGNSHNFFCALRLVVDSQTPDQQKLFPQSARTKCVKPSITQSSDVDTGIAKWNELFIFEIPRKGTAKLEVEVTNLAAKAGKGEVVGSFSFSIGHGVSTLKKVASARMLHQANDMQNVVSYPLRRKGQVTGNEKLLDRASLTISTNYFEKKLSGNFQRDKAESLVENEVGFWIGLSADGPWECFDSLFPLSVIPKSLKNDFVAMEVVMKNGKKHVIFRGLATVVNDSDIKLDILVCSISSIQPQDDLNDSDAVVEEVFENQRWQPVSGWVSGHPGVHNNDPGRWSNRDFSYSSMNFFEPPLPTGWKWASTWNVDKSSFVDSDGWAYGPGFQNLKWPPNSQKSRSKSAVDVVRRRRWIRKRQKLVEECDNCSKGCLMTVDPGSSCVLPSRSLLEGSEQCLQVRPWADREPAFHWGRTIAIGSSDAFGKDQYVMESPLSRQNTMKQGNKFPNYLFKLNQLQKKDILVCCSPKCESEQFWLSTGADASVLHSELNEPVYDWKISFSSPLRLENRLPCPAEFTIWEKTKDRGGIQRQNGIIPSRKSVHVYSADVQKSIYLTLFVHGGWVLERDPVLILDLMSNDHVSSFWMVHQQNKRRLRISIERDMGANGATPKTIRFFVPYWIVNDSSLLLAYKLVEIEPLENVDIDSIFLSRTKSAKVSNPSEKRHLGARKNIQVLESIEDTSPMPSMLSPRDYASRSGGMLFPSRSDAYLSPRVGIAVAVQHSENFSPGISLLELESKERVDVKAFRSDGSYHKLSALLNMTSDRTKVICFQPHILFINRTGVCICLRQCDTSPLERLQPFDSPKSFPWPSSAKAEFLKLRVEGYGWSSPFTVSTEGLMGIYLEKDSGCERLYLKVEVRSGTKGSRYEVVFRRDSFSSPYRIENRSVFLPVQFRQVDGTSESWRSLLPNTAVGFAWEDLGRRRLLEILADGAHSSKSTTYNIDEVYDHQPIHIDTGPARALRVTISKEDKINVIKISDWLPENEPAAEMVRSLSLLSSQNQNDVPHQHSLPTSNIEFHFTVEVAELGLSVVDHTPEEILYLSIQNLLVSHSTGLGSGISRFKLRMQGIQVDNQLPLSPMPVLFRPQRVGEEDADTILKFSMTMQSNGSLDLCVYPYIGLHGPENSAFLINIHEPVIWRLHEMMQQVNLSRITGAQKTSVSVDPIIQIGVLNISEIRLKVSMAMSPTQRPRGVLGFWSSLMTALGNTENMQVRINQRFSENLCMRQSAMTSNAISNIQKDLLSQPLQLLSGVDILGNASSALGHMSKGVAALSMDKKFIQSRQRQESKGIEDLGDVIREGGGAFAKGLFRGVTGILTKPLEGAKSSGVEGFVQGVGKGIIGAAAQPVSGVLDLLSKTTEGANAMRMKIAAAITSEEQLLRRRLPRVIGGDNLLRPYDEYKAQGQVILQLAESGSFLGQVDLFKVRGKFALSDAYEDHFLLRKGKILIITHRRILLLQQPSNIIQRKFSPARDPCSVLWDVTWDSLATIELSHGKKDRPKSPHSRLILYLQTKSADVRDQIRIIKCVRETSQAMEVYDAIEQALNTYGPSKTKEMLKRKMTKPYWPTDDSLTTETNSKDQSQSCAWSPQQVPASVPLNATFGSSSGSS</sequence>
<protein>
    <recommendedName>
        <fullName evidence="5">PH domain-containing protein</fullName>
    </recommendedName>
</protein>
<dbReference type="InterPro" id="IPR001849">
    <property type="entry name" value="PH_domain"/>
</dbReference>
<proteinExistence type="inferred from homology"/>
<dbReference type="CDD" id="cd00030">
    <property type="entry name" value="C2"/>
    <property type="match status" value="1"/>
</dbReference>
<dbReference type="Pfam" id="PF06101">
    <property type="entry name" value="Vps62"/>
    <property type="match status" value="2"/>
</dbReference>
<dbReference type="EnsemblPlants" id="Kaladp0089s0115.1.v1.1">
    <property type="protein sequence ID" value="Kaladp0089s0115.1.v1.1"/>
    <property type="gene ID" value="Kaladp0089s0115.v1.1"/>
</dbReference>
<evidence type="ECO:0000256" key="3">
    <source>
        <dbReference type="ARBA" id="ARBA00023055"/>
    </source>
</evidence>
<dbReference type="InterPro" id="IPR009543">
    <property type="entry name" value="VPS13_VAB"/>
</dbReference>
<evidence type="ECO:0000259" key="5">
    <source>
        <dbReference type="SMART" id="SM00233"/>
    </source>
</evidence>
<name>A0A7N0UXF0_KALFE</name>
<dbReference type="Gene3D" id="2.30.29.30">
    <property type="entry name" value="Pleckstrin-homology domain (PH domain)/Phosphotyrosine-binding domain (PTB)"/>
    <property type="match status" value="1"/>
</dbReference>
<dbReference type="SUPFAM" id="SSF50729">
    <property type="entry name" value="PH domain-like"/>
    <property type="match status" value="1"/>
</dbReference>
<dbReference type="Gene3D" id="2.60.40.150">
    <property type="entry name" value="C2 domain"/>
    <property type="match status" value="1"/>
</dbReference>
<dbReference type="InterPro" id="IPR035892">
    <property type="entry name" value="C2_domain_sf"/>
</dbReference>
<keyword evidence="7" id="KW-1185">Reference proteome</keyword>
<evidence type="ECO:0000313" key="6">
    <source>
        <dbReference type="EnsemblPlants" id="Kaladp0089s0115.1.v1.1"/>
    </source>
</evidence>
<dbReference type="GO" id="GO:0099503">
    <property type="term" value="C:secretory vesicle"/>
    <property type="evidence" value="ECO:0007669"/>
    <property type="project" value="EnsemblPlants"/>
</dbReference>
<dbReference type="GO" id="GO:0019722">
    <property type="term" value="P:calcium-mediated signaling"/>
    <property type="evidence" value="ECO:0007669"/>
    <property type="project" value="EnsemblPlants"/>
</dbReference>
<dbReference type="Pfam" id="PF12624">
    <property type="entry name" value="VPS13_N"/>
    <property type="match status" value="1"/>
</dbReference>
<dbReference type="InterPro" id="IPR026854">
    <property type="entry name" value="VPS13_N"/>
</dbReference>
<dbReference type="InterPro" id="IPR011993">
    <property type="entry name" value="PH-like_dom_sf"/>
</dbReference>